<evidence type="ECO:0000259" key="9">
    <source>
        <dbReference type="PROSITE" id="PS50109"/>
    </source>
</evidence>
<comment type="catalytic activity">
    <reaction evidence="1">
        <text>ATP + protein L-histidine = ADP + protein N-phospho-L-histidine.</text>
        <dbReference type="EC" id="2.7.13.3"/>
    </reaction>
</comment>
<accession>N2A9A9</accession>
<dbReference type="PROSITE" id="PS50109">
    <property type="entry name" value="HIS_KIN"/>
    <property type="match status" value="1"/>
</dbReference>
<evidence type="ECO:0000313" key="10">
    <source>
        <dbReference type="EMBL" id="EMZ22695.1"/>
    </source>
</evidence>
<name>N2A9A9_9FIRM</name>
<evidence type="ECO:0000256" key="5">
    <source>
        <dbReference type="ARBA" id="ARBA00022679"/>
    </source>
</evidence>
<keyword evidence="6" id="KW-0418">Kinase</keyword>
<evidence type="ECO:0000256" key="4">
    <source>
        <dbReference type="ARBA" id="ARBA00022553"/>
    </source>
</evidence>
<dbReference type="EMBL" id="AQFT01000119">
    <property type="protein sequence ID" value="EMZ22695.1"/>
    <property type="molecule type" value="Genomic_DNA"/>
</dbReference>
<dbReference type="PANTHER" id="PTHR45453:SF1">
    <property type="entry name" value="PHOSPHATE REGULON SENSOR PROTEIN PHOR"/>
    <property type="match status" value="1"/>
</dbReference>
<feature type="transmembrane region" description="Helical" evidence="8">
    <location>
        <begin position="32"/>
        <end position="53"/>
    </location>
</feature>
<dbReference type="AlphaFoldDB" id="N2A9A9"/>
<evidence type="ECO:0000256" key="8">
    <source>
        <dbReference type="SAM" id="Phobius"/>
    </source>
</evidence>
<dbReference type="GO" id="GO:0005886">
    <property type="term" value="C:plasma membrane"/>
    <property type="evidence" value="ECO:0007669"/>
    <property type="project" value="TreeGrafter"/>
</dbReference>
<evidence type="ECO:0000256" key="3">
    <source>
        <dbReference type="ARBA" id="ARBA00012438"/>
    </source>
</evidence>
<dbReference type="InterPro" id="IPR036097">
    <property type="entry name" value="HisK_dim/P_sf"/>
</dbReference>
<keyword evidence="8" id="KW-1133">Transmembrane helix</keyword>
<dbReference type="InterPro" id="IPR036890">
    <property type="entry name" value="HATPase_C_sf"/>
</dbReference>
<feature type="transmembrane region" description="Helical" evidence="8">
    <location>
        <begin position="186"/>
        <end position="211"/>
    </location>
</feature>
<keyword evidence="4" id="KW-0597">Phosphoprotein</keyword>
<dbReference type="GO" id="GO:0016036">
    <property type="term" value="P:cellular response to phosphate starvation"/>
    <property type="evidence" value="ECO:0007669"/>
    <property type="project" value="TreeGrafter"/>
</dbReference>
<dbReference type="SMART" id="SM00388">
    <property type="entry name" value="HisKA"/>
    <property type="match status" value="1"/>
</dbReference>
<evidence type="ECO:0000256" key="6">
    <source>
        <dbReference type="ARBA" id="ARBA00022777"/>
    </source>
</evidence>
<dbReference type="Pfam" id="PF00512">
    <property type="entry name" value="HisKA"/>
    <property type="match status" value="1"/>
</dbReference>
<dbReference type="Gene3D" id="6.10.340.10">
    <property type="match status" value="1"/>
</dbReference>
<dbReference type="Proteomes" id="UP000012589">
    <property type="component" value="Unassembled WGS sequence"/>
</dbReference>
<dbReference type="PATRIC" id="fig|1235802.3.peg.4160"/>
<organism evidence="10 11">
    <name type="scientific">Eubacterium plexicaudatum ASF492</name>
    <dbReference type="NCBI Taxonomy" id="1235802"/>
    <lineage>
        <taxon>Bacteria</taxon>
        <taxon>Bacillati</taxon>
        <taxon>Bacillota</taxon>
        <taxon>Clostridia</taxon>
        <taxon>Eubacteriales</taxon>
        <taxon>Eubacteriaceae</taxon>
        <taxon>Eubacterium</taxon>
    </lineage>
</organism>
<gene>
    <name evidence="10" type="ORF">C823_03936</name>
</gene>
<keyword evidence="5" id="KW-0808">Transferase</keyword>
<dbReference type="InterPro" id="IPR003594">
    <property type="entry name" value="HATPase_dom"/>
</dbReference>
<dbReference type="CDD" id="cd00082">
    <property type="entry name" value="HisKA"/>
    <property type="match status" value="1"/>
</dbReference>
<dbReference type="InterPro" id="IPR003661">
    <property type="entry name" value="HisK_dim/P_dom"/>
</dbReference>
<evidence type="ECO:0000313" key="11">
    <source>
        <dbReference type="Proteomes" id="UP000012589"/>
    </source>
</evidence>
<evidence type="ECO:0000256" key="7">
    <source>
        <dbReference type="ARBA" id="ARBA00023012"/>
    </source>
</evidence>
<dbReference type="Gene3D" id="1.10.287.130">
    <property type="match status" value="1"/>
</dbReference>
<keyword evidence="11" id="KW-1185">Reference proteome</keyword>
<dbReference type="CDD" id="cd00075">
    <property type="entry name" value="HATPase"/>
    <property type="match status" value="1"/>
</dbReference>
<reference evidence="10 11" key="1">
    <citation type="journal article" date="2014" name="Genome Announc.">
        <title>Draft genome sequences of the altered schaedler flora, a defined bacterial community from gnotobiotic mice.</title>
        <authorList>
            <person name="Wannemuehler M.J."/>
            <person name="Overstreet A.M."/>
            <person name="Ward D.V."/>
            <person name="Phillips G.J."/>
        </authorList>
    </citation>
    <scope>NUCLEOTIDE SEQUENCE [LARGE SCALE GENOMIC DNA]</scope>
    <source>
        <strain evidence="10 11">ASF492</strain>
    </source>
</reference>
<dbReference type="InterPro" id="IPR005467">
    <property type="entry name" value="His_kinase_dom"/>
</dbReference>
<keyword evidence="8" id="KW-0812">Transmembrane</keyword>
<dbReference type="GO" id="GO:0004721">
    <property type="term" value="F:phosphoprotein phosphatase activity"/>
    <property type="evidence" value="ECO:0007669"/>
    <property type="project" value="TreeGrafter"/>
</dbReference>
<dbReference type="EC" id="2.7.13.3" evidence="3"/>
<dbReference type="PRINTS" id="PR00344">
    <property type="entry name" value="BCTRLSENSOR"/>
</dbReference>
<evidence type="ECO:0000256" key="2">
    <source>
        <dbReference type="ARBA" id="ARBA00004370"/>
    </source>
</evidence>
<comment type="subcellular location">
    <subcellularLocation>
        <location evidence="2">Membrane</location>
    </subcellularLocation>
</comment>
<keyword evidence="7" id="KW-0902">Two-component regulatory system</keyword>
<dbReference type="Gene3D" id="3.30.565.10">
    <property type="entry name" value="Histidine kinase-like ATPase, C-terminal domain"/>
    <property type="match status" value="1"/>
</dbReference>
<comment type="caution">
    <text evidence="10">The sequence shown here is derived from an EMBL/GenBank/DDBJ whole genome shotgun (WGS) entry which is preliminary data.</text>
</comment>
<dbReference type="InterPro" id="IPR050351">
    <property type="entry name" value="BphY/WalK/GraS-like"/>
</dbReference>
<dbReference type="Pfam" id="PF02518">
    <property type="entry name" value="HATPase_c"/>
    <property type="match status" value="1"/>
</dbReference>
<evidence type="ECO:0000256" key="1">
    <source>
        <dbReference type="ARBA" id="ARBA00000085"/>
    </source>
</evidence>
<dbReference type="eggNOG" id="COG5002">
    <property type="taxonomic scope" value="Bacteria"/>
</dbReference>
<dbReference type="HOGENOM" id="CLU_000445_89_6_9"/>
<dbReference type="FunFam" id="3.30.565.10:FF:000006">
    <property type="entry name" value="Sensor histidine kinase WalK"/>
    <property type="match status" value="1"/>
</dbReference>
<dbReference type="SUPFAM" id="SSF47384">
    <property type="entry name" value="Homodimeric domain of signal transducing histidine kinase"/>
    <property type="match status" value="1"/>
</dbReference>
<feature type="domain" description="Histidine kinase" evidence="9">
    <location>
        <begin position="273"/>
        <end position="490"/>
    </location>
</feature>
<protein>
    <recommendedName>
        <fullName evidence="3">histidine kinase</fullName>
        <ecNumber evidence="3">2.7.13.3</ecNumber>
    </recommendedName>
</protein>
<sequence>MAAGAGTGNLWMNGVMMNRKQKIRDYLKSLKFRLLLVLLLFGIVPMLVMQFFVIRGYEKRAIDVRTVDILSQSKILADQIAAYGYLEDHTNEIINKEFEQLTNIYDGRILVVDCTFRIQKDTFDIDSDKIIISEAVVRCMQGEDATKHDAVNGFIEIAVPVRQPLLEDVIGVMLVSVSTDSTQTHIAYLTQIGFIVLLTAGIICVVLAVILSSKMARPFIRLSKSIDEIQAGYGEDELMIHTYSETELICERTNELLERMKVLDDSRQEFVSNVSHELKTPLTSMKVLADSLNGQDNVPVELYKEFMQDITNEIDRENKIITDLLSLVKMDKAADSLNIAALNINELLELILKRLRPIAEQKHVELVLESFRPVTAEVDEVKLTLAISNLVENGIKYNAENGWVHVSLNADHQFFYIKVEDNGMGIPEESLDRIFERFYRVDKSHSKEIGGTGLGLAITRSVVLMHRGAIKAFSTEGEGTIFNVRIPLNYIV</sequence>
<proteinExistence type="predicted"/>
<keyword evidence="8" id="KW-0472">Membrane</keyword>
<dbReference type="InterPro" id="IPR004358">
    <property type="entry name" value="Sig_transdc_His_kin-like_C"/>
</dbReference>
<dbReference type="SMART" id="SM00387">
    <property type="entry name" value="HATPase_c"/>
    <property type="match status" value="1"/>
</dbReference>
<dbReference type="SUPFAM" id="SSF55874">
    <property type="entry name" value="ATPase domain of HSP90 chaperone/DNA topoisomerase II/histidine kinase"/>
    <property type="match status" value="1"/>
</dbReference>
<dbReference type="GO" id="GO:0000155">
    <property type="term" value="F:phosphorelay sensor kinase activity"/>
    <property type="evidence" value="ECO:0007669"/>
    <property type="project" value="InterPro"/>
</dbReference>
<dbReference type="STRING" id="1235802.C823_03936"/>
<dbReference type="PANTHER" id="PTHR45453">
    <property type="entry name" value="PHOSPHATE REGULON SENSOR PROTEIN PHOR"/>
    <property type="match status" value="1"/>
</dbReference>